<evidence type="ECO:0000256" key="13">
    <source>
        <dbReference type="SAM" id="Phobius"/>
    </source>
</evidence>
<dbReference type="EMBL" id="NBIV01000016">
    <property type="protein sequence ID" value="PXF48145.1"/>
    <property type="molecule type" value="Genomic_DNA"/>
</dbReference>
<dbReference type="InterPro" id="IPR001296">
    <property type="entry name" value="Glyco_trans_1"/>
</dbReference>
<comment type="pathway">
    <text evidence="2">Protein modification; protein glycosylation.</text>
</comment>
<name>A0A2V3J1E7_9FLOR</name>
<dbReference type="GO" id="GO:0005789">
    <property type="term" value="C:endoplasmic reticulum membrane"/>
    <property type="evidence" value="ECO:0007669"/>
    <property type="project" value="UniProtKB-SubCell"/>
</dbReference>
<feature type="transmembrane region" description="Helical" evidence="13">
    <location>
        <begin position="140"/>
        <end position="158"/>
    </location>
</feature>
<keyword evidence="16" id="KW-1185">Reference proteome</keyword>
<dbReference type="PANTHER" id="PTHR13036">
    <property type="entry name" value="BETA1,4 MANNOSYLTRANSFERASE"/>
    <property type="match status" value="1"/>
</dbReference>
<evidence type="ECO:0000256" key="6">
    <source>
        <dbReference type="ARBA" id="ARBA00022824"/>
    </source>
</evidence>
<comment type="caution">
    <text evidence="15">The sequence shown here is derived from an EMBL/GenBank/DDBJ whole genome shotgun (WGS) entry which is preliminary data.</text>
</comment>
<comment type="subcellular location">
    <subcellularLocation>
        <location evidence="1">Endoplasmic reticulum membrane</location>
        <topology evidence="1">Single-pass membrane protein</topology>
    </subcellularLocation>
</comment>
<dbReference type="InterPro" id="IPR026051">
    <property type="entry name" value="ALG1-like"/>
</dbReference>
<keyword evidence="4 15" id="KW-0808">Transferase</keyword>
<dbReference type="Pfam" id="PF00534">
    <property type="entry name" value="Glycos_transf_1"/>
    <property type="match status" value="1"/>
</dbReference>
<evidence type="ECO:0000256" key="1">
    <source>
        <dbReference type="ARBA" id="ARBA00004389"/>
    </source>
</evidence>
<protein>
    <recommendedName>
        <fullName evidence="10">Beta-1,4-mannosyltransferase</fullName>
    </recommendedName>
    <alternativeName>
        <fullName evidence="11">GDP-Man:GlcNAc2-PP-dolichol mannosyltransferase</fullName>
    </alternativeName>
    <alternativeName>
        <fullName evidence="9">GDP-mannose-dolichol diphosphochitobiose mannosyltransferase</fullName>
    </alternativeName>
</protein>
<dbReference type="GO" id="GO:0004578">
    <property type="term" value="F:chitobiosyldiphosphodolichol beta-mannosyltransferase activity"/>
    <property type="evidence" value="ECO:0007669"/>
    <property type="project" value="UniProtKB-EC"/>
</dbReference>
<dbReference type="AlphaFoldDB" id="A0A2V3J1E7"/>
<evidence type="ECO:0000256" key="12">
    <source>
        <dbReference type="ARBA" id="ARBA00045071"/>
    </source>
</evidence>
<evidence type="ECO:0000313" key="15">
    <source>
        <dbReference type="EMBL" id="PXF48145.1"/>
    </source>
</evidence>
<keyword evidence="3 15" id="KW-0328">Glycosyltransferase</keyword>
<gene>
    <name evidence="15" type="ORF">BWQ96_02097</name>
</gene>
<keyword evidence="5 13" id="KW-0812">Transmembrane</keyword>
<dbReference type="Proteomes" id="UP000247409">
    <property type="component" value="Unassembled WGS sequence"/>
</dbReference>
<evidence type="ECO:0000256" key="7">
    <source>
        <dbReference type="ARBA" id="ARBA00022989"/>
    </source>
</evidence>
<reference evidence="15 16" key="1">
    <citation type="journal article" date="2018" name="Mol. Biol. Evol.">
        <title>Analysis of the draft genome of the red seaweed Gracilariopsis chorda provides insights into genome size evolution in Rhodophyta.</title>
        <authorList>
            <person name="Lee J."/>
            <person name="Yang E.C."/>
            <person name="Graf L."/>
            <person name="Yang J.H."/>
            <person name="Qiu H."/>
            <person name="Zel Zion U."/>
            <person name="Chan C.X."/>
            <person name="Stephens T.G."/>
            <person name="Weber A.P.M."/>
            <person name="Boo G.H."/>
            <person name="Boo S.M."/>
            <person name="Kim K.M."/>
            <person name="Shin Y."/>
            <person name="Jung M."/>
            <person name="Lee S.J."/>
            <person name="Yim H.S."/>
            <person name="Lee J.H."/>
            <person name="Bhattacharya D."/>
            <person name="Yoon H.S."/>
        </authorList>
    </citation>
    <scope>NUCLEOTIDE SEQUENCE [LARGE SCALE GENOMIC DNA]</scope>
    <source>
        <strain evidence="15 16">SKKU-2015</strain>
        <tissue evidence="15">Whole body</tissue>
    </source>
</reference>
<dbReference type="SUPFAM" id="SSF53756">
    <property type="entry name" value="UDP-Glycosyltransferase/glycogen phosphorylase"/>
    <property type="match status" value="1"/>
</dbReference>
<evidence type="ECO:0000256" key="8">
    <source>
        <dbReference type="ARBA" id="ARBA00023136"/>
    </source>
</evidence>
<organism evidence="15 16">
    <name type="scientific">Gracilariopsis chorda</name>
    <dbReference type="NCBI Taxonomy" id="448386"/>
    <lineage>
        <taxon>Eukaryota</taxon>
        <taxon>Rhodophyta</taxon>
        <taxon>Florideophyceae</taxon>
        <taxon>Rhodymeniophycidae</taxon>
        <taxon>Gracilariales</taxon>
        <taxon>Gracilariaceae</taxon>
        <taxon>Gracilariopsis</taxon>
    </lineage>
</organism>
<dbReference type="PANTHER" id="PTHR13036:SF0">
    <property type="entry name" value="CHITOBIOSYLDIPHOSPHODOLICHOL BETA-MANNOSYLTRANSFERASE"/>
    <property type="match status" value="1"/>
</dbReference>
<evidence type="ECO:0000256" key="11">
    <source>
        <dbReference type="ARBA" id="ARBA00033088"/>
    </source>
</evidence>
<evidence type="ECO:0000256" key="5">
    <source>
        <dbReference type="ARBA" id="ARBA00022692"/>
    </source>
</evidence>
<evidence type="ECO:0000313" key="16">
    <source>
        <dbReference type="Proteomes" id="UP000247409"/>
    </source>
</evidence>
<keyword evidence="8 13" id="KW-0472">Membrane</keyword>
<sequence>MPFPLLTSVLAVSPLILVFVTLAALLLIRYYHLHRVKANHVAPAILVVSQSPANHSPRVAAHVKALLHYFPEYAIVLLAEPPNPISDERLAFYSLPQYPPLAKRNVFTLFKKALSLFFGQASCLSTISCLPLGVRHIILATPPALPLLPLLIILRPFIFPRSRITVDVHNLAYTLSAQHNPNPYFLSVVRQLELRFLRCAHTLWTVSRALSDFLLHIGKGAIVLRDLPSESFTKLRSDPLSADERQKLIARVQDLATEFGVTTLKSNVPVLVSSTSWTPDEDLSMLLTAIRQLDQEGLRLRVVITGKGPLRAAFERELEHANLQNVQVWLGWLPFSEYAALLSIATLGVSLHASSSALDLPMKAVDMLGAGLPVLGLRYACIDELVKDKTNGLLFDTSEELSDCIRRVLKDEQQLQRLRKGAAESFEEEWLSCWEKTVLPILRRQNNRQDDTG</sequence>
<evidence type="ECO:0000259" key="14">
    <source>
        <dbReference type="Pfam" id="PF00534"/>
    </source>
</evidence>
<evidence type="ECO:0000256" key="3">
    <source>
        <dbReference type="ARBA" id="ARBA00022676"/>
    </source>
</evidence>
<evidence type="ECO:0000256" key="10">
    <source>
        <dbReference type="ARBA" id="ARBA00031566"/>
    </source>
</evidence>
<keyword evidence="7 13" id="KW-1133">Transmembrane helix</keyword>
<comment type="catalytic activity">
    <reaction evidence="12">
        <text>an N,N'-diacetylchitobiosyl-diphospho-di-trans,poly-cis-dolichol + GDP-alpha-D-mannose = a beta-D-Man-(1-&gt;4)-beta-D-GlcNAc-(1-&gt;4)-alpha-D-GlcNAc-diphospho-di-trans,poly-cis-dolichol + GDP + H(+)</text>
        <dbReference type="Rhea" id="RHEA:13865"/>
        <dbReference type="Rhea" id="RHEA-COMP:19510"/>
        <dbReference type="Rhea" id="RHEA-COMP:19511"/>
        <dbReference type="ChEBI" id="CHEBI:15378"/>
        <dbReference type="ChEBI" id="CHEBI:57269"/>
        <dbReference type="ChEBI" id="CHEBI:57527"/>
        <dbReference type="ChEBI" id="CHEBI:58189"/>
        <dbReference type="ChEBI" id="CHEBI:58472"/>
        <dbReference type="EC" id="2.4.1.142"/>
    </reaction>
    <physiologicalReaction direction="left-to-right" evidence="12">
        <dbReference type="Rhea" id="RHEA:13866"/>
    </physiologicalReaction>
</comment>
<evidence type="ECO:0000256" key="9">
    <source>
        <dbReference type="ARBA" id="ARBA00031434"/>
    </source>
</evidence>
<evidence type="ECO:0000256" key="2">
    <source>
        <dbReference type="ARBA" id="ARBA00004922"/>
    </source>
</evidence>
<feature type="transmembrane region" description="Helical" evidence="13">
    <location>
        <begin position="6"/>
        <end position="28"/>
    </location>
</feature>
<feature type="domain" description="Glycosyl transferase family 1" evidence="14">
    <location>
        <begin position="261"/>
        <end position="423"/>
    </location>
</feature>
<dbReference type="STRING" id="448386.A0A2V3J1E7"/>
<dbReference type="OrthoDB" id="614844at2759"/>
<evidence type="ECO:0000256" key="4">
    <source>
        <dbReference type="ARBA" id="ARBA00022679"/>
    </source>
</evidence>
<accession>A0A2V3J1E7</accession>
<dbReference type="Gene3D" id="3.40.50.2000">
    <property type="entry name" value="Glycogen Phosphorylase B"/>
    <property type="match status" value="1"/>
</dbReference>
<proteinExistence type="predicted"/>
<keyword evidence="6" id="KW-0256">Endoplasmic reticulum</keyword>